<organism evidence="1 2">
    <name type="scientific">Paenibacillus rigui</name>
    <dbReference type="NCBI Taxonomy" id="554312"/>
    <lineage>
        <taxon>Bacteria</taxon>
        <taxon>Bacillati</taxon>
        <taxon>Bacillota</taxon>
        <taxon>Bacilli</taxon>
        <taxon>Bacillales</taxon>
        <taxon>Paenibacillaceae</taxon>
        <taxon>Paenibacillus</taxon>
    </lineage>
</organism>
<gene>
    <name evidence="1" type="ORF">CF651_23005</name>
</gene>
<keyword evidence="2" id="KW-1185">Reference proteome</keyword>
<accession>A0A229UL02</accession>
<evidence type="ECO:0008006" key="3">
    <source>
        <dbReference type="Google" id="ProtNLM"/>
    </source>
</evidence>
<proteinExistence type="predicted"/>
<dbReference type="Pfam" id="PF06356">
    <property type="entry name" value="DUF1064"/>
    <property type="match status" value="1"/>
</dbReference>
<dbReference type="Proteomes" id="UP000215509">
    <property type="component" value="Unassembled WGS sequence"/>
</dbReference>
<name>A0A229UL02_9BACL</name>
<evidence type="ECO:0000313" key="1">
    <source>
        <dbReference type="EMBL" id="OXM83984.1"/>
    </source>
</evidence>
<dbReference type="EMBL" id="NMQW01000036">
    <property type="protein sequence ID" value="OXM83984.1"/>
    <property type="molecule type" value="Genomic_DNA"/>
</dbReference>
<dbReference type="RefSeq" id="WP_094017230.1">
    <property type="nucleotide sequence ID" value="NZ_NMQW01000036.1"/>
</dbReference>
<dbReference type="Gene3D" id="3.40.91.30">
    <property type="match status" value="1"/>
</dbReference>
<sequence length="136" mass="15865">MKKKHKYGAKQVIVTEDLTIFEVEQLEKFNITDVKGIKFDSKSEGQYYQKLKRMEQRGEIKSIQPQPTFVLQDKPKIKYSADFLVEYIDGRTAIYDVKGVETTAFRLKVRLFKAKFPDLKLILVKKQGSRFVEVPA</sequence>
<dbReference type="InterPro" id="IPR009414">
    <property type="entry name" value="DUF1064"/>
</dbReference>
<dbReference type="AlphaFoldDB" id="A0A229UL02"/>
<reference evidence="1 2" key="1">
    <citation type="submission" date="2017-07" db="EMBL/GenBank/DDBJ databases">
        <title>Genome sequencing and assembly of Paenibacillus rigui.</title>
        <authorList>
            <person name="Mayilraj S."/>
        </authorList>
    </citation>
    <scope>NUCLEOTIDE SEQUENCE [LARGE SCALE GENOMIC DNA]</scope>
    <source>
        <strain evidence="1 2">JCM 16352</strain>
    </source>
</reference>
<comment type="caution">
    <text evidence="1">The sequence shown here is derived from an EMBL/GenBank/DDBJ whole genome shotgun (WGS) entry which is preliminary data.</text>
</comment>
<protein>
    <recommendedName>
        <fullName evidence="3">DUF1064 domain-containing protein</fullName>
    </recommendedName>
</protein>
<dbReference type="OrthoDB" id="1853564at2"/>
<evidence type="ECO:0000313" key="2">
    <source>
        <dbReference type="Proteomes" id="UP000215509"/>
    </source>
</evidence>